<evidence type="ECO:0000256" key="3">
    <source>
        <dbReference type="ARBA" id="ARBA00022723"/>
    </source>
</evidence>
<comment type="pathway">
    <text evidence="1">Purine metabolism; 7-cyano-7-deazaguanine biosynthesis.</text>
</comment>
<dbReference type="InterPro" id="IPR014729">
    <property type="entry name" value="Rossmann-like_a/b/a_fold"/>
</dbReference>
<dbReference type="RefSeq" id="WP_205098373.1">
    <property type="nucleotide sequence ID" value="NZ_CAJNAQ010000002.1"/>
</dbReference>
<dbReference type="GO" id="GO:0005524">
    <property type="term" value="F:ATP binding"/>
    <property type="evidence" value="ECO:0007669"/>
    <property type="project" value="UniProtKB-KW"/>
</dbReference>
<dbReference type="Pfam" id="PF06508">
    <property type="entry name" value="QueC"/>
    <property type="match status" value="1"/>
</dbReference>
<evidence type="ECO:0000313" key="11">
    <source>
        <dbReference type="EMBL" id="CAE6488923.1"/>
    </source>
</evidence>
<keyword evidence="4" id="KW-0547">Nucleotide-binding</keyword>
<proteinExistence type="inferred from homology"/>
<accession>A0A812F0E6</accession>
<dbReference type="EC" id="6.3.4.20" evidence="9"/>
<evidence type="ECO:0000256" key="9">
    <source>
        <dbReference type="ARBA" id="ARBA00039149"/>
    </source>
</evidence>
<dbReference type="PANTHER" id="PTHR42914:SF1">
    <property type="entry name" value="7-CYANO-7-DEAZAGUANINE SYNTHASE"/>
    <property type="match status" value="1"/>
</dbReference>
<keyword evidence="2" id="KW-0436">Ligase</keyword>
<dbReference type="Proteomes" id="UP000655759">
    <property type="component" value="Unassembled WGS sequence"/>
</dbReference>
<dbReference type="InterPro" id="IPR018317">
    <property type="entry name" value="QueC"/>
</dbReference>
<dbReference type="Gene3D" id="3.40.50.620">
    <property type="entry name" value="HUPs"/>
    <property type="match status" value="1"/>
</dbReference>
<sequence length="227" mass="25243">MRKAVVVLSGGLDSLCLGAHLGSKYELYGITFSYGQRASQELNSARRVGRTLGLKDHRMIRIDFMKSLYGESNVLTNTKKKLPEKFEYSIVVPIRNAIFVTIASAWAFALNASVVAYGAHTDDTKYSDCRPSFSKKLQEALNQGESDGIALGIRSKIEIWTPYIAGLSKSDLIKAGYKKFGNEIFKTWSCYSNAKIHCGRCESCNNRKTAFEKAGIADRTRYLVPSL</sequence>
<dbReference type="GO" id="GO:0016874">
    <property type="term" value="F:ligase activity"/>
    <property type="evidence" value="ECO:0007669"/>
    <property type="project" value="UniProtKB-KW"/>
</dbReference>
<comment type="function">
    <text evidence="7">Catalyzes the ATP-dependent conversion of 7-carboxy-7-deazaguanine (CDG) to 7-cyano-7-deazaguanine (preQ(0)).</text>
</comment>
<comment type="catalytic activity">
    <reaction evidence="10">
        <text>7-carboxy-7-carbaguanine + NH4(+) + 2 ATP = 7-cyano-7-carbaguanine + 2 AMP + 2 diphosphate + 2 H(+)</text>
        <dbReference type="Rhea" id="RHEA:27982"/>
        <dbReference type="ChEBI" id="CHEBI:15378"/>
        <dbReference type="ChEBI" id="CHEBI:28938"/>
        <dbReference type="ChEBI" id="CHEBI:30616"/>
        <dbReference type="ChEBI" id="CHEBI:33019"/>
        <dbReference type="ChEBI" id="CHEBI:45075"/>
        <dbReference type="ChEBI" id="CHEBI:61036"/>
        <dbReference type="ChEBI" id="CHEBI:456215"/>
        <dbReference type="EC" id="6.3.4.20"/>
    </reaction>
</comment>
<evidence type="ECO:0000256" key="5">
    <source>
        <dbReference type="ARBA" id="ARBA00022833"/>
    </source>
</evidence>
<comment type="similarity">
    <text evidence="8">Belongs to the QueC family.</text>
</comment>
<organism evidence="11 12">
    <name type="scientific">Candidatus Nitrosotenuis uzonensis</name>
    <dbReference type="NCBI Taxonomy" id="1407055"/>
    <lineage>
        <taxon>Archaea</taxon>
        <taxon>Nitrososphaerota</taxon>
        <taxon>Candidatus Nitrosotenuis</taxon>
    </lineage>
</organism>
<evidence type="ECO:0000256" key="10">
    <source>
        <dbReference type="ARBA" id="ARBA00047890"/>
    </source>
</evidence>
<dbReference type="AlphaFoldDB" id="A0A812F0E6"/>
<name>A0A812F0E6_9ARCH</name>
<keyword evidence="3" id="KW-0479">Metal-binding</keyword>
<evidence type="ECO:0000256" key="7">
    <source>
        <dbReference type="ARBA" id="ARBA00037768"/>
    </source>
</evidence>
<gene>
    <name evidence="11" type="ORF">NUZ5A_20531</name>
</gene>
<evidence type="ECO:0000313" key="12">
    <source>
        <dbReference type="Proteomes" id="UP000655759"/>
    </source>
</evidence>
<reference evidence="11" key="1">
    <citation type="submission" date="2021-02" db="EMBL/GenBank/DDBJ databases">
        <authorList>
            <person name="Han P."/>
        </authorList>
    </citation>
    <scope>NUCLEOTIDE SEQUENCE</scope>
    <source>
        <strain evidence="11">Candidatus Nitrosotenuis uzonensis 5A</strain>
    </source>
</reference>
<protein>
    <recommendedName>
        <fullName evidence="9">7-cyano-7-deazaguanine synthase</fullName>
        <ecNumber evidence="9">6.3.4.20</ecNumber>
    </recommendedName>
</protein>
<evidence type="ECO:0000256" key="6">
    <source>
        <dbReference type="ARBA" id="ARBA00022840"/>
    </source>
</evidence>
<evidence type="ECO:0000256" key="1">
    <source>
        <dbReference type="ARBA" id="ARBA00005061"/>
    </source>
</evidence>
<keyword evidence="6" id="KW-0067">ATP-binding</keyword>
<dbReference type="EMBL" id="CAJNAQ010000002">
    <property type="protein sequence ID" value="CAE6488923.1"/>
    <property type="molecule type" value="Genomic_DNA"/>
</dbReference>
<evidence type="ECO:0000256" key="2">
    <source>
        <dbReference type="ARBA" id="ARBA00022598"/>
    </source>
</evidence>
<comment type="caution">
    <text evidence="11">The sequence shown here is derived from an EMBL/GenBank/DDBJ whole genome shotgun (WGS) entry which is preliminary data.</text>
</comment>
<dbReference type="PIRSF" id="PIRSF006293">
    <property type="entry name" value="ExsB"/>
    <property type="match status" value="1"/>
</dbReference>
<dbReference type="GO" id="GO:0046872">
    <property type="term" value="F:metal ion binding"/>
    <property type="evidence" value="ECO:0007669"/>
    <property type="project" value="UniProtKB-KW"/>
</dbReference>
<dbReference type="PANTHER" id="PTHR42914">
    <property type="entry name" value="7-CYANO-7-DEAZAGUANINE SYNTHASE"/>
    <property type="match status" value="1"/>
</dbReference>
<evidence type="ECO:0000256" key="8">
    <source>
        <dbReference type="ARBA" id="ARBA00037993"/>
    </source>
</evidence>
<dbReference type="CDD" id="cd01995">
    <property type="entry name" value="QueC-like"/>
    <property type="match status" value="1"/>
</dbReference>
<dbReference type="SUPFAM" id="SSF52402">
    <property type="entry name" value="Adenine nucleotide alpha hydrolases-like"/>
    <property type="match status" value="1"/>
</dbReference>
<evidence type="ECO:0000256" key="4">
    <source>
        <dbReference type="ARBA" id="ARBA00022741"/>
    </source>
</evidence>
<keyword evidence="5" id="KW-0862">Zinc</keyword>